<proteinExistence type="predicted"/>
<dbReference type="AlphaFoldDB" id="A0AAV7K039"/>
<dbReference type="CDD" id="cd11375">
    <property type="entry name" value="Peptidase_M54"/>
    <property type="match status" value="1"/>
</dbReference>
<dbReference type="EMBL" id="JAKMXF010000222">
    <property type="protein sequence ID" value="KAI6654588.1"/>
    <property type="molecule type" value="Genomic_DNA"/>
</dbReference>
<dbReference type="GO" id="GO:0046872">
    <property type="term" value="F:metal ion binding"/>
    <property type="evidence" value="ECO:0007669"/>
    <property type="project" value="UniProtKB-KW"/>
</dbReference>
<dbReference type="Proteomes" id="UP001165289">
    <property type="component" value="Unassembled WGS sequence"/>
</dbReference>
<dbReference type="GO" id="GO:0008237">
    <property type="term" value="F:metallopeptidase activity"/>
    <property type="evidence" value="ECO:0007669"/>
    <property type="project" value="UniProtKB-KW"/>
</dbReference>
<accession>A0AAV7K039</accession>
<evidence type="ECO:0000256" key="1">
    <source>
        <dbReference type="ARBA" id="ARBA00001947"/>
    </source>
</evidence>
<evidence type="ECO:0000256" key="2">
    <source>
        <dbReference type="ARBA" id="ARBA00022670"/>
    </source>
</evidence>
<dbReference type="PANTHER" id="PTHR15910:SF1">
    <property type="entry name" value="ARCHAEMETZINCIN-2"/>
    <property type="match status" value="1"/>
</dbReference>
<dbReference type="PANTHER" id="PTHR15910">
    <property type="entry name" value="ARCHAEMETZINCIN"/>
    <property type="match status" value="1"/>
</dbReference>
<evidence type="ECO:0000256" key="3">
    <source>
        <dbReference type="ARBA" id="ARBA00022723"/>
    </source>
</evidence>
<reference evidence="7 8" key="1">
    <citation type="journal article" date="2023" name="BMC Biol.">
        <title>The compact genome of the sponge Oopsacas minuta (Hexactinellida) is lacking key metazoan core genes.</title>
        <authorList>
            <person name="Santini S."/>
            <person name="Schenkelaars Q."/>
            <person name="Jourda C."/>
            <person name="Duchesne M."/>
            <person name="Belahbib H."/>
            <person name="Rocher C."/>
            <person name="Selva M."/>
            <person name="Riesgo A."/>
            <person name="Vervoort M."/>
            <person name="Leys S.P."/>
            <person name="Kodjabachian L."/>
            <person name="Le Bivic A."/>
            <person name="Borchiellini C."/>
            <person name="Claverie J.M."/>
            <person name="Renard E."/>
        </authorList>
    </citation>
    <scope>NUCLEOTIDE SEQUENCE [LARGE SCALE GENOMIC DNA]</scope>
    <source>
        <strain evidence="7">SPO-2</strain>
    </source>
</reference>
<dbReference type="GO" id="GO:0006508">
    <property type="term" value="P:proteolysis"/>
    <property type="evidence" value="ECO:0007669"/>
    <property type="project" value="UniProtKB-KW"/>
</dbReference>
<dbReference type="Gene3D" id="3.40.390.10">
    <property type="entry name" value="Collagenase (Catalytic Domain)"/>
    <property type="match status" value="1"/>
</dbReference>
<evidence type="ECO:0000256" key="6">
    <source>
        <dbReference type="ARBA" id="ARBA00023049"/>
    </source>
</evidence>
<keyword evidence="3" id="KW-0479">Metal-binding</keyword>
<comment type="cofactor">
    <cofactor evidence="1">
        <name>Zn(2+)</name>
        <dbReference type="ChEBI" id="CHEBI:29105"/>
    </cofactor>
</comment>
<keyword evidence="2" id="KW-0645">Protease</keyword>
<dbReference type="InterPro" id="IPR012962">
    <property type="entry name" value="Pept_M54_archaemetzincn"/>
</dbReference>
<sequence length="362" mass="41704">MPKTRKRSVVRKIPYARGFKNPKLKTSISAIGDLTQRPTNSNFIPKHYSQEGFSLIPEPTSVDDWLAQYNETGDTYQQFISGCPWFSTRRQPYLKQTFEPTGATILAKYPQGKIYLVPLGNFPVGKSPDISSLMEFTNHFFCCPVKVMSTLHLEFTKNNKVILVRPDSVKIQLTSRFHVKTGSFQLKVDSVLKELKELIPDDALCLIGFTMADLYETTPDLFVAGMAGGRNRVGVFSFCRYNPSVSFSQEHWYQLVEDVVSIREEEFKRIMLLRSCRLMVHEISHLFGLGHCIWFSCIMNGAGHLEEDFKQPMFLCPVDLRKLQSLFGFDVVSRYKRLGAFFRNNKMKEEESWIENRIVKIC</sequence>
<keyword evidence="8" id="KW-1185">Reference proteome</keyword>
<name>A0AAV7K039_9METZ</name>
<evidence type="ECO:0000313" key="8">
    <source>
        <dbReference type="Proteomes" id="UP001165289"/>
    </source>
</evidence>
<evidence type="ECO:0000256" key="4">
    <source>
        <dbReference type="ARBA" id="ARBA00022801"/>
    </source>
</evidence>
<gene>
    <name evidence="7" type="ORF">LOD99_984</name>
</gene>
<evidence type="ECO:0000313" key="7">
    <source>
        <dbReference type="EMBL" id="KAI6654588.1"/>
    </source>
</evidence>
<dbReference type="SUPFAM" id="SSF55486">
    <property type="entry name" value="Metalloproteases ('zincins'), catalytic domain"/>
    <property type="match status" value="1"/>
</dbReference>
<keyword evidence="5" id="KW-0862">Zinc</keyword>
<keyword evidence="4" id="KW-0378">Hydrolase</keyword>
<dbReference type="Pfam" id="PF07998">
    <property type="entry name" value="Peptidase_M54"/>
    <property type="match status" value="1"/>
</dbReference>
<comment type="caution">
    <text evidence="7">The sequence shown here is derived from an EMBL/GenBank/DDBJ whole genome shotgun (WGS) entry which is preliminary data.</text>
</comment>
<protein>
    <submittedName>
        <fullName evidence="7">Archaemetzincin-2-like isoform X1</fullName>
    </submittedName>
</protein>
<evidence type="ECO:0000256" key="5">
    <source>
        <dbReference type="ARBA" id="ARBA00022833"/>
    </source>
</evidence>
<organism evidence="7 8">
    <name type="scientific">Oopsacas minuta</name>
    <dbReference type="NCBI Taxonomy" id="111878"/>
    <lineage>
        <taxon>Eukaryota</taxon>
        <taxon>Metazoa</taxon>
        <taxon>Porifera</taxon>
        <taxon>Hexactinellida</taxon>
        <taxon>Hexasterophora</taxon>
        <taxon>Lyssacinosida</taxon>
        <taxon>Leucopsacidae</taxon>
        <taxon>Oopsacas</taxon>
    </lineage>
</organism>
<dbReference type="InterPro" id="IPR024079">
    <property type="entry name" value="MetalloPept_cat_dom_sf"/>
</dbReference>
<keyword evidence="6" id="KW-0482">Metalloprotease</keyword>